<dbReference type="EMBL" id="QUTE01010633">
    <property type="protein sequence ID" value="RHZ12855.1"/>
    <property type="molecule type" value="Genomic_DNA"/>
</dbReference>
<proteinExistence type="predicted"/>
<protein>
    <submittedName>
        <fullName evidence="1">Uncharacterized protein</fullName>
    </submittedName>
</protein>
<sequence length="73" mass="8348">MRSLREALPRNVKGLSTEKIKIQEEGSVDMATMECRKELEDLILEVYENLQSDGVNILLPDEIARKIHGMVHL</sequence>
<evidence type="ECO:0000313" key="2">
    <source>
        <dbReference type="Proteomes" id="UP000266196"/>
    </source>
</evidence>
<organism evidence="1 2">
    <name type="scientific">Aphanomyces astaci</name>
    <name type="common">Crayfish plague agent</name>
    <dbReference type="NCBI Taxonomy" id="112090"/>
    <lineage>
        <taxon>Eukaryota</taxon>
        <taxon>Sar</taxon>
        <taxon>Stramenopiles</taxon>
        <taxon>Oomycota</taxon>
        <taxon>Saprolegniomycetes</taxon>
        <taxon>Saprolegniales</taxon>
        <taxon>Verrucalvaceae</taxon>
        <taxon>Aphanomyces</taxon>
    </lineage>
</organism>
<gene>
    <name evidence="1" type="ORF">DYB31_006644</name>
</gene>
<dbReference type="Proteomes" id="UP000266196">
    <property type="component" value="Unassembled WGS sequence"/>
</dbReference>
<dbReference type="VEuPathDB" id="FungiDB:H257_03006"/>
<comment type="caution">
    <text evidence="1">The sequence shown here is derived from an EMBL/GenBank/DDBJ whole genome shotgun (WGS) entry which is preliminary data.</text>
</comment>
<evidence type="ECO:0000313" key="1">
    <source>
        <dbReference type="EMBL" id="RHZ12855.1"/>
    </source>
</evidence>
<name>A0A397F2B0_APHAT</name>
<accession>A0A397F2B0</accession>
<dbReference type="AlphaFoldDB" id="A0A397F2B0"/>
<feature type="non-terminal residue" evidence="1">
    <location>
        <position position="73"/>
    </location>
</feature>
<reference evidence="1 2" key="1">
    <citation type="submission" date="2018-08" db="EMBL/GenBank/DDBJ databases">
        <title>Aphanomyces genome sequencing and annotation.</title>
        <authorList>
            <person name="Minardi D."/>
            <person name="Oidtmann B."/>
            <person name="Van Der Giezen M."/>
            <person name="Studholme D.J."/>
        </authorList>
    </citation>
    <scope>NUCLEOTIDE SEQUENCE [LARGE SCALE GENOMIC DNA]</scope>
    <source>
        <strain evidence="1 2">197901</strain>
    </source>
</reference>